<accession>A0A7C9A473</accession>
<proteinExistence type="inferred from homology"/>
<evidence type="ECO:0000256" key="6">
    <source>
        <dbReference type="ARBA" id="ARBA00023163"/>
    </source>
</evidence>
<dbReference type="CDD" id="cd00086">
    <property type="entry name" value="homeodomain"/>
    <property type="match status" value="1"/>
</dbReference>
<keyword evidence="4 8" id="KW-0238">DNA-binding</keyword>
<feature type="compositionally biased region" description="Low complexity" evidence="9">
    <location>
        <begin position="642"/>
        <end position="676"/>
    </location>
</feature>
<dbReference type="InterPro" id="IPR050224">
    <property type="entry name" value="TALE_homeobox"/>
</dbReference>
<keyword evidence="7 8" id="KW-0539">Nucleus</keyword>
<dbReference type="PROSITE" id="PS50071">
    <property type="entry name" value="HOMEOBOX_2"/>
    <property type="match status" value="1"/>
</dbReference>
<feature type="region of interest" description="Disordered" evidence="9">
    <location>
        <begin position="23"/>
        <end position="44"/>
    </location>
</feature>
<evidence type="ECO:0000256" key="4">
    <source>
        <dbReference type="ARBA" id="ARBA00023125"/>
    </source>
</evidence>
<feature type="DNA-binding region" description="Homeobox" evidence="8">
    <location>
        <begin position="560"/>
        <end position="622"/>
    </location>
</feature>
<evidence type="ECO:0000256" key="9">
    <source>
        <dbReference type="SAM" id="MobiDB-lite"/>
    </source>
</evidence>
<dbReference type="SMART" id="SM00574">
    <property type="entry name" value="POX"/>
    <property type="match status" value="1"/>
</dbReference>
<keyword evidence="5 8" id="KW-0371">Homeobox</keyword>
<dbReference type="PANTHER" id="PTHR11850">
    <property type="entry name" value="HOMEOBOX PROTEIN TRANSCRIPTION FACTORS"/>
    <property type="match status" value="1"/>
</dbReference>
<feature type="compositionally biased region" description="Polar residues" evidence="9">
    <location>
        <begin position="23"/>
        <end position="41"/>
    </location>
</feature>
<reference evidence="11" key="2">
    <citation type="submission" date="2020-07" db="EMBL/GenBank/DDBJ databases">
        <authorList>
            <person name="Vera ALvarez R."/>
            <person name="Arias-Moreno D.M."/>
            <person name="Jimenez-Jacinto V."/>
            <person name="Jimenez-Bremont J.F."/>
            <person name="Swaminathan K."/>
            <person name="Moose S.P."/>
            <person name="Guerrero-Gonzalez M.L."/>
            <person name="Marino-Ramirez L."/>
            <person name="Landsman D."/>
            <person name="Rodriguez-Kessler M."/>
            <person name="Delgado-Sanchez P."/>
        </authorList>
    </citation>
    <scope>NUCLEOTIDE SEQUENCE</scope>
    <source>
        <tissue evidence="11">Cladode</tissue>
    </source>
</reference>
<reference evidence="11" key="1">
    <citation type="journal article" date="2013" name="J. Plant Res.">
        <title>Effect of fungi and light on seed germination of three Opuntia species from semiarid lands of central Mexico.</title>
        <authorList>
            <person name="Delgado-Sanchez P."/>
            <person name="Jimenez-Bremont J.F."/>
            <person name="Guerrero-Gonzalez Mde L."/>
            <person name="Flores J."/>
        </authorList>
    </citation>
    <scope>NUCLEOTIDE SEQUENCE</scope>
    <source>
        <tissue evidence="11">Cladode</tissue>
    </source>
</reference>
<dbReference type="SUPFAM" id="SSF46689">
    <property type="entry name" value="Homeodomain-like"/>
    <property type="match status" value="1"/>
</dbReference>
<evidence type="ECO:0000259" key="10">
    <source>
        <dbReference type="PROSITE" id="PS50071"/>
    </source>
</evidence>
<evidence type="ECO:0000256" key="3">
    <source>
        <dbReference type="ARBA" id="ARBA00023015"/>
    </source>
</evidence>
<organism evidence="11">
    <name type="scientific">Opuntia streptacantha</name>
    <name type="common">Prickly pear cactus</name>
    <name type="synonym">Opuntia cardona</name>
    <dbReference type="NCBI Taxonomy" id="393608"/>
    <lineage>
        <taxon>Eukaryota</taxon>
        <taxon>Viridiplantae</taxon>
        <taxon>Streptophyta</taxon>
        <taxon>Embryophyta</taxon>
        <taxon>Tracheophyta</taxon>
        <taxon>Spermatophyta</taxon>
        <taxon>Magnoliopsida</taxon>
        <taxon>eudicotyledons</taxon>
        <taxon>Gunneridae</taxon>
        <taxon>Pentapetalae</taxon>
        <taxon>Caryophyllales</taxon>
        <taxon>Cactineae</taxon>
        <taxon>Cactaceae</taxon>
        <taxon>Opuntioideae</taxon>
        <taxon>Opuntia</taxon>
    </lineage>
</organism>
<feature type="compositionally biased region" description="Low complexity" evidence="9">
    <location>
        <begin position="408"/>
        <end position="421"/>
    </location>
</feature>
<sequence>MGVAIPSTTSSYTNKATVFSQNNNITNNRKVQSHHTQLNSMSQQQQEESNIFAFTNPNGFDRSVGFTQQDQIHQHHHDKLMLRGFEPTPPSDPGPPLVGAEDPSSGGVHPVYDQTVGMLSEIDMYNFGHGAEMLDYRRAVGGIVNNPEWYGSRPQVARDSIGDHHHHPHNQHQHLHNDTPPPPLPPPPRSINADSAAAMQLFIPNSQPRSPSPSSQPPPTASSSTLHMLLPTPTTIQPGGPSGGFHPTNPNFWASHINNHPPGHGELSGIVEGQGLSLSLSSSLQHLEAAKQAEEFRTMGSGESPMLFFSPMGPSSSTSISSPGHFFKHLAGNSQQPILQGTSATPGPNTASGSNQVHIRFGSAMASSSMGAVNVLRNSRYAKPAQELLEEFCSVGRGQLHKSKLTRQNSNNPNPNQNPSTSGGGGSSSTKDPPQLSPADRIEHQRRKVKLLAMLDELDRRYNHYCEQMQMVVNSFDMVMGYGAAIPYTVLAQKAMSRHFRCLKDAIQSQLRQSCGLLGEKDPTASSGLTKGETPRLKLLEQSLRQQRSFHQMGMMDQDAWRPQRGLPERSVNILRAWLFEHFLHPYPSDADKHLLARQTGLSRNQVSNWFINARVRLWKPMVEEMYLQEAKEDEEERERTQQSSSSTTSNTNTIPTQSTHNPFPSSSAAESMKPAAPSPPPSGADPSFRPTAALHHHQPPLYGGDDDAYHFGAATAHSHDPDNVGSTSMIRFGTPTGDVSLTLGLRHAGNAPDQKTPAFSVRDFGSC</sequence>
<dbReference type="SMART" id="SM00389">
    <property type="entry name" value="HOX"/>
    <property type="match status" value="1"/>
</dbReference>
<evidence type="ECO:0000256" key="2">
    <source>
        <dbReference type="ARBA" id="ARBA00006454"/>
    </source>
</evidence>
<dbReference type="InterPro" id="IPR006563">
    <property type="entry name" value="POX_dom"/>
</dbReference>
<dbReference type="GO" id="GO:0005634">
    <property type="term" value="C:nucleus"/>
    <property type="evidence" value="ECO:0007669"/>
    <property type="project" value="UniProtKB-SubCell"/>
</dbReference>
<dbReference type="InterPro" id="IPR001356">
    <property type="entry name" value="HD"/>
</dbReference>
<dbReference type="EMBL" id="GISG01197435">
    <property type="protein sequence ID" value="MBA4657610.1"/>
    <property type="molecule type" value="Transcribed_RNA"/>
</dbReference>
<evidence type="ECO:0000256" key="7">
    <source>
        <dbReference type="ARBA" id="ARBA00023242"/>
    </source>
</evidence>
<evidence type="ECO:0000256" key="8">
    <source>
        <dbReference type="PROSITE-ProRule" id="PRU00108"/>
    </source>
</evidence>
<dbReference type="Pfam" id="PF05920">
    <property type="entry name" value="Homeobox_KN"/>
    <property type="match status" value="1"/>
</dbReference>
<dbReference type="InterPro" id="IPR008422">
    <property type="entry name" value="KN_HD"/>
</dbReference>
<dbReference type="GO" id="GO:0006355">
    <property type="term" value="P:regulation of DNA-templated transcription"/>
    <property type="evidence" value="ECO:0007669"/>
    <property type="project" value="InterPro"/>
</dbReference>
<evidence type="ECO:0000313" key="11">
    <source>
        <dbReference type="EMBL" id="MBA4657610.1"/>
    </source>
</evidence>
<feature type="region of interest" description="Disordered" evidence="9">
    <location>
        <begin position="204"/>
        <end position="227"/>
    </location>
</feature>
<evidence type="ECO:0000256" key="5">
    <source>
        <dbReference type="ARBA" id="ARBA00023155"/>
    </source>
</evidence>
<feature type="compositionally biased region" description="Basic residues" evidence="9">
    <location>
        <begin position="164"/>
        <end position="174"/>
    </location>
</feature>
<dbReference type="GO" id="GO:0003677">
    <property type="term" value="F:DNA binding"/>
    <property type="evidence" value="ECO:0007669"/>
    <property type="project" value="UniProtKB-UniRule"/>
</dbReference>
<dbReference type="FunFam" id="1.10.10.60:FF:000083">
    <property type="entry name" value="BEL1-like homeodomain protein 4"/>
    <property type="match status" value="1"/>
</dbReference>
<dbReference type="AlphaFoldDB" id="A0A7C9A473"/>
<comment type="subcellular location">
    <subcellularLocation>
        <location evidence="1 8">Nucleus</location>
    </subcellularLocation>
</comment>
<comment type="similarity">
    <text evidence="2">Belongs to the TALE/BELL homeobox family.</text>
</comment>
<feature type="region of interest" description="Disordered" evidence="9">
    <location>
        <begin position="630"/>
        <end position="724"/>
    </location>
</feature>
<name>A0A7C9A473_OPUST</name>
<keyword evidence="3" id="KW-0805">Transcription regulation</keyword>
<protein>
    <recommendedName>
        <fullName evidence="10">Homeobox domain-containing protein</fullName>
    </recommendedName>
</protein>
<feature type="compositionally biased region" description="Pro residues" evidence="9">
    <location>
        <begin position="210"/>
        <end position="220"/>
    </location>
</feature>
<keyword evidence="6" id="KW-0804">Transcription</keyword>
<evidence type="ECO:0000256" key="1">
    <source>
        <dbReference type="ARBA" id="ARBA00004123"/>
    </source>
</evidence>
<dbReference type="InterPro" id="IPR009057">
    <property type="entry name" value="Homeodomain-like_sf"/>
</dbReference>
<feature type="region of interest" description="Disordered" evidence="9">
    <location>
        <begin position="145"/>
        <end position="192"/>
    </location>
</feature>
<feature type="region of interest" description="Disordered" evidence="9">
    <location>
        <begin position="86"/>
        <end position="108"/>
    </location>
</feature>
<feature type="domain" description="Homeobox" evidence="10">
    <location>
        <begin position="558"/>
        <end position="621"/>
    </location>
</feature>
<dbReference type="Pfam" id="PF07526">
    <property type="entry name" value="POX"/>
    <property type="match status" value="1"/>
</dbReference>
<feature type="region of interest" description="Disordered" evidence="9">
    <location>
        <begin position="405"/>
        <end position="445"/>
    </location>
</feature>
<dbReference type="Gene3D" id="1.10.10.60">
    <property type="entry name" value="Homeodomain-like"/>
    <property type="match status" value="1"/>
</dbReference>
<feature type="compositionally biased region" description="Pro residues" evidence="9">
    <location>
        <begin position="179"/>
        <end position="189"/>
    </location>
</feature>
<feature type="compositionally biased region" description="Pro residues" evidence="9">
    <location>
        <begin position="87"/>
        <end position="96"/>
    </location>
</feature>